<dbReference type="InterPro" id="IPR050951">
    <property type="entry name" value="Retrovirus_Pol_polyprotein"/>
</dbReference>
<evidence type="ECO:0000256" key="13">
    <source>
        <dbReference type="ARBA" id="ARBA00023128"/>
    </source>
</evidence>
<keyword evidence="6" id="KW-0378">Hydrolase</keyword>
<dbReference type="Gene3D" id="3.30.420.10">
    <property type="entry name" value="Ribonuclease H-like superfamily/Ribonuclease H"/>
    <property type="match status" value="1"/>
</dbReference>
<dbReference type="Pfam" id="PF24626">
    <property type="entry name" value="SH3_Tf2-1"/>
    <property type="match status" value="1"/>
</dbReference>
<feature type="region of interest" description="Disordered" evidence="16">
    <location>
        <begin position="71"/>
        <end position="118"/>
    </location>
</feature>
<dbReference type="GO" id="GO:0003723">
    <property type="term" value="F:RNA binding"/>
    <property type="evidence" value="ECO:0007669"/>
    <property type="project" value="UniProtKB-KW"/>
</dbReference>
<keyword evidence="12" id="KW-0238">DNA-binding</keyword>
<evidence type="ECO:0000256" key="5">
    <source>
        <dbReference type="ARBA" id="ARBA00022750"/>
    </source>
</evidence>
<dbReference type="InterPro" id="IPR036397">
    <property type="entry name" value="RNaseH_sf"/>
</dbReference>
<keyword evidence="14" id="KW-0233">DNA recombination</keyword>
<dbReference type="GO" id="GO:0003887">
    <property type="term" value="F:DNA-directed DNA polymerase activity"/>
    <property type="evidence" value="ECO:0007669"/>
    <property type="project" value="UniProtKB-KW"/>
</dbReference>
<sequence>MVAVGQYLGQTQAEVSSPPQATLPPSAQAAAVEDFRDTVSISESEEADAGPPRIDKRKILTQRRLDQLAAARAAKKSKGSLATRQESRHLDQARPDTDAPSNCRTTATFGRTQETQQELGEIQEQLRQQTERTQRQGEQIQQLLDAILAASGNRNARQRRRSGSPESSPCPRERIRERSPAYEPKNKNQVQIQQFRGNSAAELSTFLGTLQWVFREHPSHYRSEQRRIRLAAGHLSQTLRRDFLDNLHLKYDGSEENMSWGDMEDWLWSNINNPRGRTRTAYASLTQLKQKPTQSFRDFFRQYRTIESEFPHTVPDWLRIEMFLFCCKKSIRDLFRSQNYPQSWNDLVEKGYEYDDDGPHRLLSERGENWVPYQLRQDGRWLKTQMALLDQGSAYNLISPRLLTQRDWERVETTSEQPETADHTKIETRGTIHILLKATDSWGTEKIVRVSFLVSPIADEEGVWLGKPWLKHVSLLLERADQLTWTFAAPPQKASFVRGAKQIRRLTKTHFPIPIASEVNDETATHGEDTPLQEIPSAYRGWADVFSEEEAAKLPPLSGRSHPIDLEEGRIPPSGPIYNLSEHELMVLREYIASAQKKGWIRRSISPAGSPILFVPKKGGKLRLCVDYRGLNKITKKNRTALPLISAILDRLGRAKLFTKLDLKDAYHRLRIRQGDEWKTAFRCHYGHYEYQVMPFGLVNAPASFQQYINDALEGLVDITCVVYLDDILIFSENAEQHEDDVKEVLSRLRKAGLYANLSKCEFSVREVSFLGFVVDQEGIHMERERVCAIAQWPVPRSVKDVQVFLGFTGFYRRFIKNYSKIVSPLSDCLRKKAPGPSILGPKAMQAFECLKTAFQNGPILKHFDPSRPIRVETDASQFAIGAIISQLHDDRWHPVAFLSRKLQDAETRYAVPDCELLAITEAFRQWRHYLAYTSQKITVLTDHLNHKYFLSKPKLTNRQVNALDQLCSFDFEIVYRPGLKNPADGLSRRPDHESMGMAALRDPRVARVLRTSRTTSQEEGTAVTAPALQETLQEALLAAQRGDAFVAQQKQLVSISCSATAGKLSSGVWSTDDEGFLCYCERIFVPAGLRNEILMLFHDDEVAGHQGATKTCKRIQAQYYWPGLRRDVRRYVSTCRECQLAKPRHHKPYGLLAPLPAPEHPWQEISMDFITDLPTVRCEKKTYSGILVVVDRLTRYSRFIPVSARITSDGLATVFLREIFRYYGMPDGIVSDRGSLFTGHFWATFCHLLQCKRRLSTAFHPQTDGQTERINQTIEQYLRTFCNKEQSDWMDKLPLAEFAYNTSHHDTVKAAPAEVLMGYQPRSKGHVKGRLETFSPHAMERVRGLRELHERTALLIASAQKRQAHYYNKGREPKSFQEGDWVLISTKHLPLRRPTRKLTEKYVGPYQVEQVIGGHKLAYRLRLPSTVKIHNVLPVSSLEPYSCRDKEPAEPEDNPFMAESTYEVERVLDHRGPKSRRRYLVKWKGHGEEENSWVPRSDFVDAAFLANYDQSADAGP</sequence>
<dbReference type="CDD" id="cd18978">
    <property type="entry name" value="CD_DDE_transposase_like"/>
    <property type="match status" value="1"/>
</dbReference>
<keyword evidence="3" id="KW-0645">Protease</keyword>
<evidence type="ECO:0000256" key="2">
    <source>
        <dbReference type="ARBA" id="ARBA00011353"/>
    </source>
</evidence>
<keyword evidence="15" id="KW-0511">Multifunctional enzyme</keyword>
<dbReference type="PANTHER" id="PTHR37984">
    <property type="entry name" value="PROTEIN CBG26694"/>
    <property type="match status" value="1"/>
</dbReference>
<dbReference type="PANTHER" id="PTHR37984:SF5">
    <property type="entry name" value="PROTEIN NYNRIN-LIKE"/>
    <property type="match status" value="1"/>
</dbReference>
<name>A0AB34FIB2_9HYPO</name>
<evidence type="ECO:0000256" key="11">
    <source>
        <dbReference type="ARBA" id="ARBA00022932"/>
    </source>
</evidence>
<dbReference type="GO" id="GO:0006338">
    <property type="term" value="P:chromatin remodeling"/>
    <property type="evidence" value="ECO:0007669"/>
    <property type="project" value="UniProtKB-ARBA"/>
</dbReference>
<dbReference type="InterPro" id="IPR001584">
    <property type="entry name" value="Integrase_cat-core"/>
</dbReference>
<dbReference type="SUPFAM" id="SSF56672">
    <property type="entry name" value="DNA/RNA polymerases"/>
    <property type="match status" value="1"/>
</dbReference>
<feature type="region of interest" description="Disordered" evidence="16">
    <location>
        <begin position="37"/>
        <end position="56"/>
    </location>
</feature>
<keyword evidence="13" id="KW-0496">Mitochondrion</keyword>
<feature type="compositionally biased region" description="Basic and acidic residues" evidence="16">
    <location>
        <begin position="171"/>
        <end position="186"/>
    </location>
</feature>
<evidence type="ECO:0000259" key="18">
    <source>
        <dbReference type="PROSITE" id="PS50878"/>
    </source>
</evidence>
<feature type="domain" description="Reverse transcriptase" evidence="18">
    <location>
        <begin position="596"/>
        <end position="775"/>
    </location>
</feature>
<dbReference type="PROSITE" id="PS50994">
    <property type="entry name" value="INTEGRASE"/>
    <property type="match status" value="1"/>
</dbReference>
<dbReference type="PROSITE" id="PS50013">
    <property type="entry name" value="CHROMO_2"/>
    <property type="match status" value="1"/>
</dbReference>
<evidence type="ECO:0000313" key="21">
    <source>
        <dbReference type="Proteomes" id="UP001163105"/>
    </source>
</evidence>
<keyword evidence="21" id="KW-1185">Reference proteome</keyword>
<dbReference type="GO" id="GO:0005634">
    <property type="term" value="C:nucleus"/>
    <property type="evidence" value="ECO:0007669"/>
    <property type="project" value="UniProtKB-ARBA"/>
</dbReference>
<evidence type="ECO:0000256" key="6">
    <source>
        <dbReference type="ARBA" id="ARBA00022801"/>
    </source>
</evidence>
<dbReference type="Gene3D" id="1.10.340.70">
    <property type="match status" value="1"/>
</dbReference>
<comment type="caution">
    <text evidence="20">The sequence shown here is derived from an EMBL/GenBank/DDBJ whole genome shotgun (WGS) entry which is preliminary data.</text>
</comment>
<evidence type="ECO:0000259" key="17">
    <source>
        <dbReference type="PROSITE" id="PS50013"/>
    </source>
</evidence>
<dbReference type="InterPro" id="IPR041588">
    <property type="entry name" value="Integrase_H2C2"/>
</dbReference>
<dbReference type="Pfam" id="PF17921">
    <property type="entry name" value="Integrase_H2C2"/>
    <property type="match status" value="1"/>
</dbReference>
<proteinExistence type="predicted"/>
<evidence type="ECO:0000256" key="12">
    <source>
        <dbReference type="ARBA" id="ARBA00023125"/>
    </source>
</evidence>
<dbReference type="Pfam" id="PF00078">
    <property type="entry name" value="RVT_1"/>
    <property type="match status" value="1"/>
</dbReference>
<dbReference type="InterPro" id="IPR056924">
    <property type="entry name" value="SH3_Tf2-1"/>
</dbReference>
<evidence type="ECO:0000256" key="9">
    <source>
        <dbReference type="ARBA" id="ARBA00022908"/>
    </source>
</evidence>
<evidence type="ECO:0000256" key="4">
    <source>
        <dbReference type="ARBA" id="ARBA00022723"/>
    </source>
</evidence>
<keyword evidence="7" id="KW-0460">Magnesium</keyword>
<feature type="region of interest" description="Disordered" evidence="16">
    <location>
        <begin position="152"/>
        <end position="188"/>
    </location>
</feature>
<keyword evidence="5" id="KW-0064">Aspartyl protease</keyword>
<feature type="region of interest" description="Disordered" evidence="16">
    <location>
        <begin position="11"/>
        <end position="31"/>
    </location>
</feature>
<dbReference type="SMART" id="SM00298">
    <property type="entry name" value="CHROMO"/>
    <property type="match status" value="1"/>
</dbReference>
<accession>A0AB34FIB2</accession>
<feature type="compositionally biased region" description="Basic and acidic residues" evidence="16">
    <location>
        <begin position="85"/>
        <end position="97"/>
    </location>
</feature>
<dbReference type="EMBL" id="JAQHRD010000009">
    <property type="protein sequence ID" value="KAJ6438060.1"/>
    <property type="molecule type" value="Genomic_DNA"/>
</dbReference>
<dbReference type="Pfam" id="PF17919">
    <property type="entry name" value="RT_RNaseH_2"/>
    <property type="match status" value="1"/>
</dbReference>
<dbReference type="Gene3D" id="3.10.10.10">
    <property type="entry name" value="HIV Type 1 Reverse Transcriptase, subunit A, domain 1"/>
    <property type="match status" value="1"/>
</dbReference>
<evidence type="ECO:0000256" key="14">
    <source>
        <dbReference type="ARBA" id="ARBA00023172"/>
    </source>
</evidence>
<evidence type="ECO:0000256" key="15">
    <source>
        <dbReference type="ARBA" id="ARBA00023268"/>
    </source>
</evidence>
<feature type="domain" description="Integrase catalytic" evidence="19">
    <location>
        <begin position="1158"/>
        <end position="1321"/>
    </location>
</feature>
<keyword evidence="8" id="KW-0694">RNA-binding</keyword>
<comment type="subunit">
    <text evidence="2">Component of the NuA4 histone acetyltransferase complex.</text>
</comment>
<keyword evidence="11" id="KW-0548">Nucleotidyltransferase</keyword>
<dbReference type="GO" id="GO:0003964">
    <property type="term" value="F:RNA-directed DNA polymerase activity"/>
    <property type="evidence" value="ECO:0007669"/>
    <property type="project" value="UniProtKB-KW"/>
</dbReference>
<feature type="domain" description="Chromo" evidence="17">
    <location>
        <begin position="1463"/>
        <end position="1517"/>
    </location>
</feature>
<organism evidence="20 21">
    <name type="scientific">Purpureocillium lavendulum</name>
    <dbReference type="NCBI Taxonomy" id="1247861"/>
    <lineage>
        <taxon>Eukaryota</taxon>
        <taxon>Fungi</taxon>
        <taxon>Dikarya</taxon>
        <taxon>Ascomycota</taxon>
        <taxon>Pezizomycotina</taxon>
        <taxon>Sordariomycetes</taxon>
        <taxon>Hypocreomycetidae</taxon>
        <taxon>Hypocreales</taxon>
        <taxon>Ophiocordycipitaceae</taxon>
        <taxon>Purpureocillium</taxon>
    </lineage>
</organism>
<keyword evidence="11" id="KW-0808">Transferase</keyword>
<dbReference type="InterPro" id="IPR023780">
    <property type="entry name" value="Chromo_domain"/>
</dbReference>
<dbReference type="SUPFAM" id="SSF53098">
    <property type="entry name" value="Ribonuclease H-like"/>
    <property type="match status" value="1"/>
</dbReference>
<evidence type="ECO:0000256" key="7">
    <source>
        <dbReference type="ARBA" id="ARBA00022842"/>
    </source>
</evidence>
<dbReference type="CDD" id="cd09274">
    <property type="entry name" value="RNase_HI_RT_Ty3"/>
    <property type="match status" value="1"/>
</dbReference>
<dbReference type="GO" id="GO:0003677">
    <property type="term" value="F:DNA binding"/>
    <property type="evidence" value="ECO:0007669"/>
    <property type="project" value="UniProtKB-KW"/>
</dbReference>
<dbReference type="SUPFAM" id="SSF54160">
    <property type="entry name" value="Chromo domain-like"/>
    <property type="match status" value="1"/>
</dbReference>
<feature type="compositionally biased region" description="Polar residues" evidence="16">
    <location>
        <begin position="99"/>
        <end position="118"/>
    </location>
</feature>
<dbReference type="GO" id="GO:0005739">
    <property type="term" value="C:mitochondrion"/>
    <property type="evidence" value="ECO:0007669"/>
    <property type="project" value="UniProtKB-SubCell"/>
</dbReference>
<evidence type="ECO:0000256" key="1">
    <source>
        <dbReference type="ARBA" id="ARBA00004173"/>
    </source>
</evidence>
<feature type="compositionally biased region" description="Polar residues" evidence="16">
    <location>
        <begin position="11"/>
        <end position="25"/>
    </location>
</feature>
<gene>
    <name evidence="20" type="ORF">O9K51_09482</name>
</gene>
<protein>
    <submittedName>
        <fullName evidence="20">ABC transporter CDR4</fullName>
    </submittedName>
</protein>
<dbReference type="PROSITE" id="PS50878">
    <property type="entry name" value="RT_POL"/>
    <property type="match status" value="1"/>
</dbReference>
<dbReference type="InterPro" id="IPR000477">
    <property type="entry name" value="RT_dom"/>
</dbReference>
<dbReference type="CDD" id="cd01647">
    <property type="entry name" value="RT_LTR"/>
    <property type="match status" value="1"/>
</dbReference>
<keyword evidence="10" id="KW-0695">RNA-directed DNA polymerase</keyword>
<dbReference type="GO" id="GO:0004190">
    <property type="term" value="F:aspartic-type endopeptidase activity"/>
    <property type="evidence" value="ECO:0007669"/>
    <property type="project" value="UniProtKB-KW"/>
</dbReference>
<comment type="subcellular location">
    <subcellularLocation>
        <location evidence="1">Mitochondrion</location>
    </subcellularLocation>
</comment>
<keyword evidence="4" id="KW-0479">Metal-binding</keyword>
<dbReference type="InterPro" id="IPR016197">
    <property type="entry name" value="Chromo-like_dom_sf"/>
</dbReference>
<dbReference type="FunFam" id="1.10.340.70:FF:000001">
    <property type="entry name" value="Retrovirus-related Pol polyprotein from transposon gypsy-like Protein"/>
    <property type="match status" value="1"/>
</dbReference>
<dbReference type="InterPro" id="IPR043128">
    <property type="entry name" value="Rev_trsase/Diguanyl_cyclase"/>
</dbReference>
<dbReference type="Gene3D" id="2.40.50.40">
    <property type="match status" value="1"/>
</dbReference>
<evidence type="ECO:0000256" key="16">
    <source>
        <dbReference type="SAM" id="MobiDB-lite"/>
    </source>
</evidence>
<evidence type="ECO:0000256" key="3">
    <source>
        <dbReference type="ARBA" id="ARBA00022670"/>
    </source>
</evidence>
<dbReference type="InterPro" id="IPR000953">
    <property type="entry name" value="Chromo/chromo_shadow_dom"/>
</dbReference>
<dbReference type="InterPro" id="IPR041577">
    <property type="entry name" value="RT_RNaseH_2"/>
</dbReference>
<dbReference type="FunFam" id="3.30.420.10:FF:000032">
    <property type="entry name" value="Retrovirus-related Pol polyprotein from transposon 297-like Protein"/>
    <property type="match status" value="1"/>
</dbReference>
<evidence type="ECO:0000313" key="20">
    <source>
        <dbReference type="EMBL" id="KAJ6438060.1"/>
    </source>
</evidence>
<dbReference type="Pfam" id="PF00665">
    <property type="entry name" value="rve"/>
    <property type="match status" value="1"/>
</dbReference>
<dbReference type="Gene3D" id="3.30.70.270">
    <property type="match status" value="2"/>
</dbReference>
<dbReference type="InterPro" id="IPR043502">
    <property type="entry name" value="DNA/RNA_pol_sf"/>
</dbReference>
<dbReference type="FunFam" id="3.30.70.270:FF:000020">
    <property type="entry name" value="Transposon Tf2-6 polyprotein-like Protein"/>
    <property type="match status" value="1"/>
</dbReference>
<dbReference type="InterPro" id="IPR012337">
    <property type="entry name" value="RNaseH-like_sf"/>
</dbReference>
<evidence type="ECO:0000256" key="8">
    <source>
        <dbReference type="ARBA" id="ARBA00022884"/>
    </source>
</evidence>
<dbReference type="Proteomes" id="UP001163105">
    <property type="component" value="Unassembled WGS sequence"/>
</dbReference>
<keyword evidence="9" id="KW-0229">DNA integration</keyword>
<dbReference type="GO" id="GO:0006508">
    <property type="term" value="P:proteolysis"/>
    <property type="evidence" value="ECO:0007669"/>
    <property type="project" value="UniProtKB-KW"/>
</dbReference>
<dbReference type="GO" id="GO:0006310">
    <property type="term" value="P:DNA recombination"/>
    <property type="evidence" value="ECO:0007669"/>
    <property type="project" value="UniProtKB-KW"/>
</dbReference>
<evidence type="ECO:0000256" key="10">
    <source>
        <dbReference type="ARBA" id="ARBA00022918"/>
    </source>
</evidence>
<keyword evidence="11" id="KW-0239">DNA-directed DNA polymerase</keyword>
<reference evidence="20" key="1">
    <citation type="submission" date="2023-01" db="EMBL/GenBank/DDBJ databases">
        <title>The growth and conidiation of Purpureocillium lavendulum are regulated by nitrogen source and histone H3K14 acetylation.</title>
        <authorList>
            <person name="Tang P."/>
            <person name="Han J."/>
            <person name="Zhang C."/>
            <person name="Tang P."/>
            <person name="Qi F."/>
            <person name="Zhang K."/>
            <person name="Liang L."/>
        </authorList>
    </citation>
    <scope>NUCLEOTIDE SEQUENCE</scope>
    <source>
        <strain evidence="20">YMF1.00683</strain>
    </source>
</reference>
<dbReference type="GO" id="GO:0015074">
    <property type="term" value="P:DNA integration"/>
    <property type="evidence" value="ECO:0007669"/>
    <property type="project" value="UniProtKB-KW"/>
</dbReference>
<evidence type="ECO:0000259" key="19">
    <source>
        <dbReference type="PROSITE" id="PS50994"/>
    </source>
</evidence>
<dbReference type="Pfam" id="PF00385">
    <property type="entry name" value="Chromo"/>
    <property type="match status" value="1"/>
</dbReference>
<dbReference type="CDD" id="cd00303">
    <property type="entry name" value="retropepsin_like"/>
    <property type="match status" value="1"/>
</dbReference>
<dbReference type="GO" id="GO:0046872">
    <property type="term" value="F:metal ion binding"/>
    <property type="evidence" value="ECO:0007669"/>
    <property type="project" value="UniProtKB-KW"/>
</dbReference>